<dbReference type="AlphaFoldDB" id="A0AAD7ZT77"/>
<comment type="caution">
    <text evidence="1">The sequence shown here is derived from an EMBL/GenBank/DDBJ whole genome shotgun (WGS) entry which is preliminary data.</text>
</comment>
<sequence>LQNLIDSRKKKKWNRREPMVIDQLLTTKINESTADTINRSGNFAVVIIIKYANLRSSLTETVTAYFTAELSGHVYICKLCMIYLKA</sequence>
<feature type="non-terminal residue" evidence="1">
    <location>
        <position position="86"/>
    </location>
</feature>
<reference evidence="1" key="2">
    <citation type="submission" date="2023-05" db="EMBL/GenBank/DDBJ databases">
        <authorList>
            <person name="Fouks B."/>
        </authorList>
    </citation>
    <scope>NUCLEOTIDE SEQUENCE</scope>
    <source>
        <strain evidence="1">Stay&amp;Tobe</strain>
        <tissue evidence="1">Testes</tissue>
    </source>
</reference>
<reference evidence="1" key="1">
    <citation type="journal article" date="2023" name="IScience">
        <title>Live-bearing cockroach genome reveals convergent evolutionary mechanisms linked to viviparity in insects and beyond.</title>
        <authorList>
            <person name="Fouks B."/>
            <person name="Harrison M.C."/>
            <person name="Mikhailova A.A."/>
            <person name="Marchal E."/>
            <person name="English S."/>
            <person name="Carruthers M."/>
            <person name="Jennings E.C."/>
            <person name="Chiamaka E.L."/>
            <person name="Frigard R.A."/>
            <person name="Pippel M."/>
            <person name="Attardo G.M."/>
            <person name="Benoit J.B."/>
            <person name="Bornberg-Bauer E."/>
            <person name="Tobe S.S."/>
        </authorList>
    </citation>
    <scope>NUCLEOTIDE SEQUENCE</scope>
    <source>
        <strain evidence="1">Stay&amp;Tobe</strain>
    </source>
</reference>
<dbReference type="Proteomes" id="UP001233999">
    <property type="component" value="Unassembled WGS sequence"/>
</dbReference>
<gene>
    <name evidence="1" type="ORF">L9F63_020142</name>
</gene>
<evidence type="ECO:0000313" key="1">
    <source>
        <dbReference type="EMBL" id="KAJ9586233.1"/>
    </source>
</evidence>
<feature type="non-terminal residue" evidence="1">
    <location>
        <position position="1"/>
    </location>
</feature>
<proteinExistence type="predicted"/>
<dbReference type="EMBL" id="JASPKZ010007183">
    <property type="protein sequence ID" value="KAJ9586233.1"/>
    <property type="molecule type" value="Genomic_DNA"/>
</dbReference>
<accession>A0AAD7ZT77</accession>
<protein>
    <submittedName>
        <fullName evidence="1">Uncharacterized protein</fullName>
    </submittedName>
</protein>
<keyword evidence="2" id="KW-1185">Reference proteome</keyword>
<name>A0AAD7ZT77_DIPPU</name>
<evidence type="ECO:0000313" key="2">
    <source>
        <dbReference type="Proteomes" id="UP001233999"/>
    </source>
</evidence>
<organism evidence="1 2">
    <name type="scientific">Diploptera punctata</name>
    <name type="common">Pacific beetle cockroach</name>
    <dbReference type="NCBI Taxonomy" id="6984"/>
    <lineage>
        <taxon>Eukaryota</taxon>
        <taxon>Metazoa</taxon>
        <taxon>Ecdysozoa</taxon>
        <taxon>Arthropoda</taxon>
        <taxon>Hexapoda</taxon>
        <taxon>Insecta</taxon>
        <taxon>Pterygota</taxon>
        <taxon>Neoptera</taxon>
        <taxon>Polyneoptera</taxon>
        <taxon>Dictyoptera</taxon>
        <taxon>Blattodea</taxon>
        <taxon>Blaberoidea</taxon>
        <taxon>Blaberidae</taxon>
        <taxon>Diplopterinae</taxon>
        <taxon>Diploptera</taxon>
    </lineage>
</organism>